<dbReference type="GO" id="GO:0030246">
    <property type="term" value="F:carbohydrate binding"/>
    <property type="evidence" value="ECO:0007669"/>
    <property type="project" value="InterPro"/>
</dbReference>
<proteinExistence type="predicted"/>
<sequence length="259" mass="28586">MQYIDDAEFQVAIDLDAGGRIASLKWKDLEFTVPFRGGIHTYGWYAMAPWAGRIKDGLITSPTLGEFQLPTVLDPPNALHGFGLTSSWQEIGPGRSLLHLPKPYGGATVEQTIEVLDDAIRWSLEYDANGCDLPVWLGQHPWFARDLGVGGSAEIEFHPGKMLKRVDMLPTGELIAPSSEPWDDAFTEVRGTPAVVYEGIARIDIESDAPWWVVYTEDPDGICIEPQTAPPDAANLGITGDNYIEALYTFTDISEDYEN</sequence>
<dbReference type="EMBL" id="CAFBLZ010000069">
    <property type="protein sequence ID" value="CAB4886654.1"/>
    <property type="molecule type" value="Genomic_DNA"/>
</dbReference>
<gene>
    <name evidence="1" type="ORF">UFOPK3482_00837</name>
</gene>
<dbReference type="AlphaFoldDB" id="A0A6J7EZH7"/>
<protein>
    <submittedName>
        <fullName evidence="1">Unannotated protein</fullName>
    </submittedName>
</protein>
<evidence type="ECO:0000313" key="1">
    <source>
        <dbReference type="EMBL" id="CAB4886654.1"/>
    </source>
</evidence>
<dbReference type="InterPro" id="IPR014718">
    <property type="entry name" value="GH-type_carb-bd"/>
</dbReference>
<dbReference type="GO" id="GO:0003824">
    <property type="term" value="F:catalytic activity"/>
    <property type="evidence" value="ECO:0007669"/>
    <property type="project" value="InterPro"/>
</dbReference>
<reference evidence="1" key="1">
    <citation type="submission" date="2020-05" db="EMBL/GenBank/DDBJ databases">
        <authorList>
            <person name="Chiriac C."/>
            <person name="Salcher M."/>
            <person name="Ghai R."/>
            <person name="Kavagutti S V."/>
        </authorList>
    </citation>
    <scope>NUCLEOTIDE SEQUENCE</scope>
</reference>
<dbReference type="GO" id="GO:0005975">
    <property type="term" value="P:carbohydrate metabolic process"/>
    <property type="evidence" value="ECO:0007669"/>
    <property type="project" value="InterPro"/>
</dbReference>
<dbReference type="Gene3D" id="2.70.98.10">
    <property type="match status" value="1"/>
</dbReference>
<name>A0A6J7EZH7_9ZZZZ</name>
<dbReference type="SUPFAM" id="SSF74650">
    <property type="entry name" value="Galactose mutarotase-like"/>
    <property type="match status" value="1"/>
</dbReference>
<organism evidence="1">
    <name type="scientific">freshwater metagenome</name>
    <dbReference type="NCBI Taxonomy" id="449393"/>
    <lineage>
        <taxon>unclassified sequences</taxon>
        <taxon>metagenomes</taxon>
        <taxon>ecological metagenomes</taxon>
    </lineage>
</organism>
<dbReference type="InterPro" id="IPR011013">
    <property type="entry name" value="Gal_mutarotase_sf_dom"/>
</dbReference>
<accession>A0A6J7EZH7</accession>